<feature type="compositionally biased region" description="Low complexity" evidence="7">
    <location>
        <begin position="207"/>
        <end position="222"/>
    </location>
</feature>
<evidence type="ECO:0000313" key="10">
    <source>
        <dbReference type="Proteomes" id="UP001556367"/>
    </source>
</evidence>
<feature type="compositionally biased region" description="Pro residues" evidence="7">
    <location>
        <begin position="114"/>
        <end position="136"/>
    </location>
</feature>
<feature type="compositionally biased region" description="Polar residues" evidence="7">
    <location>
        <begin position="364"/>
        <end position="375"/>
    </location>
</feature>
<evidence type="ECO:0000256" key="3">
    <source>
        <dbReference type="ARBA" id="ARBA00022786"/>
    </source>
</evidence>
<feature type="region of interest" description="Disordered" evidence="7">
    <location>
        <begin position="423"/>
        <end position="457"/>
    </location>
</feature>
<organism evidence="9 10">
    <name type="scientific">Hohenbuehelia grisea</name>
    <dbReference type="NCBI Taxonomy" id="104357"/>
    <lineage>
        <taxon>Eukaryota</taxon>
        <taxon>Fungi</taxon>
        <taxon>Dikarya</taxon>
        <taxon>Basidiomycota</taxon>
        <taxon>Agaricomycotina</taxon>
        <taxon>Agaricomycetes</taxon>
        <taxon>Agaricomycetidae</taxon>
        <taxon>Agaricales</taxon>
        <taxon>Pleurotineae</taxon>
        <taxon>Pleurotaceae</taxon>
        <taxon>Hohenbuehelia</taxon>
    </lineage>
</organism>
<keyword evidence="2 6" id="KW-0645">Protease</keyword>
<comment type="catalytic activity">
    <reaction evidence="1 6">
        <text>Thiol-dependent hydrolysis of ester, thioester, amide, peptide and isopeptide bonds formed by the C-terminal Gly of ubiquitin (a 76-residue protein attached to proteins as an intracellular targeting signal).</text>
        <dbReference type="EC" id="3.4.19.12"/>
    </reaction>
</comment>
<dbReference type="InterPro" id="IPR028889">
    <property type="entry name" value="USP"/>
</dbReference>
<dbReference type="SUPFAM" id="SSF54001">
    <property type="entry name" value="Cysteine proteinases"/>
    <property type="match status" value="1"/>
</dbReference>
<evidence type="ECO:0000256" key="6">
    <source>
        <dbReference type="RuleBase" id="RU366025"/>
    </source>
</evidence>
<feature type="compositionally biased region" description="Polar residues" evidence="7">
    <location>
        <begin position="248"/>
        <end position="260"/>
    </location>
</feature>
<feature type="region of interest" description="Disordered" evidence="7">
    <location>
        <begin position="1"/>
        <end position="139"/>
    </location>
</feature>
<reference evidence="10" key="1">
    <citation type="submission" date="2024-06" db="EMBL/GenBank/DDBJ databases">
        <title>Multi-omics analyses provide insights into the biosynthesis of the anticancer antibiotic pleurotin in Hohenbuehelia grisea.</title>
        <authorList>
            <person name="Weaver J.A."/>
            <person name="Alberti F."/>
        </authorList>
    </citation>
    <scope>NUCLEOTIDE SEQUENCE [LARGE SCALE GENOMIC DNA]</scope>
    <source>
        <strain evidence="10">T-177</strain>
    </source>
</reference>
<name>A0ABR3ISY4_9AGAR</name>
<feature type="compositionally biased region" description="Pro residues" evidence="7">
    <location>
        <begin position="226"/>
        <end position="244"/>
    </location>
</feature>
<evidence type="ECO:0000259" key="8">
    <source>
        <dbReference type="PROSITE" id="PS50235"/>
    </source>
</evidence>
<dbReference type="PROSITE" id="PS00973">
    <property type="entry name" value="USP_2"/>
    <property type="match status" value="1"/>
</dbReference>
<feature type="region of interest" description="Disordered" evidence="7">
    <location>
        <begin position="614"/>
        <end position="641"/>
    </location>
</feature>
<feature type="compositionally biased region" description="Basic and acidic residues" evidence="7">
    <location>
        <begin position="327"/>
        <end position="337"/>
    </location>
</feature>
<feature type="compositionally biased region" description="Pro residues" evidence="7">
    <location>
        <begin position="1"/>
        <end position="10"/>
    </location>
</feature>
<feature type="compositionally biased region" description="Acidic residues" evidence="7">
    <location>
        <begin position="710"/>
        <end position="720"/>
    </location>
</feature>
<evidence type="ECO:0000256" key="4">
    <source>
        <dbReference type="ARBA" id="ARBA00022801"/>
    </source>
</evidence>
<dbReference type="InterPro" id="IPR001394">
    <property type="entry name" value="Peptidase_C19_UCH"/>
</dbReference>
<sequence length="951" mass="102363">MASPHPPSGPGPSSYYPHPPPPPNSYPSYHGHSPVPPPQQYQYPQYVVQPHMNTHQNIHHQYSAPPRRGGAYAYSYGSRPGPNYPYQPPQHQQHPYSNASAPKYPMHQAYSSPYPHPPSAGPYPPPHVPWHQPPAQPQAQVLSPLPTQLSMHLPAEMVPPQDTTQVQAQPYATNVHDPIPVPSPIHAATTIETTQPRRSPSPVHELPQTSTESQPSQPSHSTLQPSPTPSEPSSLPNPPAPSSPSPSDLTNSPTITTELPGSSVWAIWSRRPRDPSQAPGIIFSTRTRPPRNVVEQALELPTPPASPQIFTSALPDTGESFGSEAVPSEHVEEEHRLTAVSLTTSAQTQPQSIPSSSSVTETTNTPIPGSPVSTANTSISLVGTPPREIKSASTLADTSSLVAIPAAEEKDGKDNLSQKISEVEPEAPPKAEVKPAAPKSWASLLSGPSSGGKARNALPTSSVVGVSIPASAFSNASGTAHVNNKPELLKLLNGGNTASSSTSGASYASAMASAAAVSPSAPPAIRPRGLINTGNMCFANSVLQVLVYCPPFHKLFAELGRLLGDGGAGGVLAGAAAASAVLGAMSDKTERPAPLVDATVKFLREFVQESKPPAGEGVREVLVNGGRGNKGKERDLGTKEDDWDGESFIPTYVYDAVKTHKRFDHMRGGQQEDAEEFFGFYLETLEEELLELVNAISPQPQKEPPHVEEREEDAPPEDDGWMEVGKKNKTVVTRTLKTTESPITRIFGGKFRSTLKAPGQKDSVTVEDWRSLRLDIQREQIHTIQDALSHISHPQSVQMTHPSRSGVTVEASQQVLIDALPPILVLHLKRFCYDTGVGGVVKVGKHIAFGPELEVRSDVMAPTARRAHAIRYKLFGVVYHHGLSAAGGHYTLDILHPNRYPSTVNTKPREAWVRIDDELVSDVRPDDVFAPPPDESRSAYLLFYRRIGVGK</sequence>
<dbReference type="CDD" id="cd02257">
    <property type="entry name" value="Peptidase_C19"/>
    <property type="match status" value="1"/>
</dbReference>
<dbReference type="InterPro" id="IPR050164">
    <property type="entry name" value="Peptidase_C19"/>
</dbReference>
<dbReference type="PANTHER" id="PTHR24006:SF687">
    <property type="entry name" value="UBIQUITIN CARBOXYL-TERMINAL HYDROLASE 10"/>
    <property type="match status" value="1"/>
</dbReference>
<dbReference type="Pfam" id="PF00443">
    <property type="entry name" value="UCH"/>
    <property type="match status" value="1"/>
</dbReference>
<feature type="compositionally biased region" description="Polar residues" evidence="7">
    <location>
        <begin position="51"/>
        <end position="60"/>
    </location>
</feature>
<dbReference type="PROSITE" id="PS50235">
    <property type="entry name" value="USP_3"/>
    <property type="match status" value="1"/>
</dbReference>
<evidence type="ECO:0000256" key="2">
    <source>
        <dbReference type="ARBA" id="ARBA00022670"/>
    </source>
</evidence>
<comment type="similarity">
    <text evidence="6">Belongs to the peptidase C19 family.</text>
</comment>
<dbReference type="PANTHER" id="PTHR24006">
    <property type="entry name" value="UBIQUITIN CARBOXYL-TERMINAL HYDROLASE"/>
    <property type="match status" value="1"/>
</dbReference>
<evidence type="ECO:0000256" key="7">
    <source>
        <dbReference type="SAM" id="MobiDB-lite"/>
    </source>
</evidence>
<evidence type="ECO:0000256" key="5">
    <source>
        <dbReference type="ARBA" id="ARBA00022807"/>
    </source>
</evidence>
<dbReference type="Gene3D" id="3.90.70.10">
    <property type="entry name" value="Cysteine proteinases"/>
    <property type="match status" value="1"/>
</dbReference>
<keyword evidence="10" id="KW-1185">Reference proteome</keyword>
<dbReference type="Proteomes" id="UP001556367">
    <property type="component" value="Unassembled WGS sequence"/>
</dbReference>
<dbReference type="PROSITE" id="PS00972">
    <property type="entry name" value="USP_1"/>
    <property type="match status" value="1"/>
</dbReference>
<evidence type="ECO:0000313" key="9">
    <source>
        <dbReference type="EMBL" id="KAL0946429.1"/>
    </source>
</evidence>
<keyword evidence="3 6" id="KW-0833">Ubl conjugation pathway</keyword>
<feature type="domain" description="USP" evidence="8">
    <location>
        <begin position="528"/>
        <end position="947"/>
    </location>
</feature>
<dbReference type="InterPro" id="IPR018200">
    <property type="entry name" value="USP_CS"/>
</dbReference>
<feature type="compositionally biased region" description="Basic and acidic residues" evidence="7">
    <location>
        <begin position="630"/>
        <end position="640"/>
    </location>
</feature>
<proteinExistence type="inferred from homology"/>
<comment type="caution">
    <text evidence="9">The sequence shown here is derived from an EMBL/GenBank/DDBJ whole genome shotgun (WGS) entry which is preliminary data.</text>
</comment>
<feature type="region of interest" description="Disordered" evidence="7">
    <location>
        <begin position="698"/>
        <end position="720"/>
    </location>
</feature>
<feature type="compositionally biased region" description="Low complexity" evidence="7">
    <location>
        <begin position="343"/>
        <end position="363"/>
    </location>
</feature>
<evidence type="ECO:0000256" key="1">
    <source>
        <dbReference type="ARBA" id="ARBA00000707"/>
    </source>
</evidence>
<dbReference type="EC" id="3.4.19.12" evidence="6"/>
<feature type="region of interest" description="Disordered" evidence="7">
    <location>
        <begin position="192"/>
        <end position="375"/>
    </location>
</feature>
<accession>A0ABR3ISY4</accession>
<keyword evidence="4 6" id="KW-0378">Hydrolase</keyword>
<gene>
    <name evidence="9" type="ORF">HGRIS_012652</name>
</gene>
<protein>
    <recommendedName>
        <fullName evidence="6">Ubiquitin carboxyl-terminal hydrolase</fullName>
        <ecNumber evidence="6">3.4.19.12</ecNumber>
    </recommendedName>
</protein>
<keyword evidence="5 6" id="KW-0788">Thiol protease</keyword>
<dbReference type="EMBL" id="JASNQZ010000015">
    <property type="protein sequence ID" value="KAL0946429.1"/>
    <property type="molecule type" value="Genomic_DNA"/>
</dbReference>
<dbReference type="InterPro" id="IPR038765">
    <property type="entry name" value="Papain-like_cys_pep_sf"/>
</dbReference>
<feature type="compositionally biased region" description="Low complexity" evidence="7">
    <location>
        <begin position="40"/>
        <end position="50"/>
    </location>
</feature>